<evidence type="ECO:0000259" key="3">
    <source>
        <dbReference type="PROSITE" id="PS50157"/>
    </source>
</evidence>
<dbReference type="GO" id="GO:0003700">
    <property type="term" value="F:DNA-binding transcription factor activity"/>
    <property type="evidence" value="ECO:0007669"/>
    <property type="project" value="InterPro"/>
</dbReference>
<organism evidence="4 5">
    <name type="scientific">Exocentrus adspersus</name>
    <dbReference type="NCBI Taxonomy" id="1586481"/>
    <lineage>
        <taxon>Eukaryota</taxon>
        <taxon>Metazoa</taxon>
        <taxon>Ecdysozoa</taxon>
        <taxon>Arthropoda</taxon>
        <taxon>Hexapoda</taxon>
        <taxon>Insecta</taxon>
        <taxon>Pterygota</taxon>
        <taxon>Neoptera</taxon>
        <taxon>Endopterygota</taxon>
        <taxon>Coleoptera</taxon>
        <taxon>Polyphaga</taxon>
        <taxon>Cucujiformia</taxon>
        <taxon>Chrysomeloidea</taxon>
        <taxon>Cerambycidae</taxon>
        <taxon>Lamiinae</taxon>
        <taxon>Acanthocinini</taxon>
        <taxon>Exocentrus</taxon>
    </lineage>
</organism>
<dbReference type="SMART" id="SM00355">
    <property type="entry name" value="ZnF_C2H2"/>
    <property type="match status" value="2"/>
</dbReference>
<name>A0AAV8W2Q0_9CUCU</name>
<comment type="caution">
    <text evidence="4">The sequence shown here is derived from an EMBL/GenBank/DDBJ whole genome shotgun (WGS) entry which is preliminary data.</text>
</comment>
<dbReference type="SUPFAM" id="SSF57667">
    <property type="entry name" value="beta-beta-alpha zinc fingers"/>
    <property type="match status" value="1"/>
</dbReference>
<dbReference type="InterPro" id="IPR036236">
    <property type="entry name" value="Znf_C2H2_sf"/>
</dbReference>
<feature type="compositionally biased region" description="Basic and acidic residues" evidence="2">
    <location>
        <begin position="159"/>
        <end position="174"/>
    </location>
</feature>
<dbReference type="PANTHER" id="PTHR47034:SF3">
    <property type="entry name" value="ZINC FINGER PROTEIN HELIOS-LIKE"/>
    <property type="match status" value="1"/>
</dbReference>
<keyword evidence="5" id="KW-1185">Reference proteome</keyword>
<evidence type="ECO:0000256" key="2">
    <source>
        <dbReference type="SAM" id="MobiDB-lite"/>
    </source>
</evidence>
<dbReference type="GO" id="GO:0005634">
    <property type="term" value="C:nucleus"/>
    <property type="evidence" value="ECO:0007669"/>
    <property type="project" value="InterPro"/>
</dbReference>
<dbReference type="Proteomes" id="UP001159042">
    <property type="component" value="Unassembled WGS sequence"/>
</dbReference>
<dbReference type="AlphaFoldDB" id="A0AAV8W2Q0"/>
<protein>
    <recommendedName>
        <fullName evidence="3">C2H2-type domain-containing protein</fullName>
    </recommendedName>
</protein>
<dbReference type="PROSITE" id="PS00028">
    <property type="entry name" value="ZINC_FINGER_C2H2_1"/>
    <property type="match status" value="2"/>
</dbReference>
<feature type="region of interest" description="Disordered" evidence="2">
    <location>
        <begin position="92"/>
        <end position="144"/>
    </location>
</feature>
<gene>
    <name evidence="4" type="ORF">NQ315_015735</name>
</gene>
<feature type="domain" description="C2H2-type" evidence="3">
    <location>
        <begin position="186"/>
        <end position="213"/>
    </location>
</feature>
<evidence type="ECO:0000313" key="4">
    <source>
        <dbReference type="EMBL" id="KAJ8920942.1"/>
    </source>
</evidence>
<dbReference type="GO" id="GO:0008270">
    <property type="term" value="F:zinc ion binding"/>
    <property type="evidence" value="ECO:0007669"/>
    <property type="project" value="UniProtKB-KW"/>
</dbReference>
<dbReference type="PANTHER" id="PTHR47034">
    <property type="entry name" value="ZINC FINGER TRANSCRIPTION FACTOR TRPS1"/>
    <property type="match status" value="1"/>
</dbReference>
<reference evidence="4 5" key="1">
    <citation type="journal article" date="2023" name="Insect Mol. Biol.">
        <title>Genome sequencing provides insights into the evolution of gene families encoding plant cell wall-degrading enzymes in longhorned beetles.</title>
        <authorList>
            <person name="Shin N.R."/>
            <person name="Okamura Y."/>
            <person name="Kirsch R."/>
            <person name="Pauchet Y."/>
        </authorList>
    </citation>
    <scope>NUCLEOTIDE SEQUENCE [LARGE SCALE GENOMIC DNA]</scope>
    <source>
        <strain evidence="4">EAD_L_NR</strain>
    </source>
</reference>
<feature type="region of interest" description="Disordered" evidence="2">
    <location>
        <begin position="159"/>
        <end position="180"/>
    </location>
</feature>
<feature type="region of interest" description="Disordered" evidence="2">
    <location>
        <begin position="1"/>
        <end position="44"/>
    </location>
</feature>
<keyword evidence="1" id="KW-0862">Zinc</keyword>
<dbReference type="InterPro" id="IPR028440">
    <property type="entry name" value="TRPS1"/>
</dbReference>
<dbReference type="Gene3D" id="3.30.160.60">
    <property type="entry name" value="Classic Zinc Finger"/>
    <property type="match status" value="1"/>
</dbReference>
<accession>A0AAV8W2Q0</accession>
<proteinExistence type="predicted"/>
<dbReference type="EMBL" id="JANEYG010000012">
    <property type="protein sequence ID" value="KAJ8920942.1"/>
    <property type="molecule type" value="Genomic_DNA"/>
</dbReference>
<dbReference type="PROSITE" id="PS50157">
    <property type="entry name" value="ZINC_FINGER_C2H2_2"/>
    <property type="match status" value="1"/>
</dbReference>
<evidence type="ECO:0000256" key="1">
    <source>
        <dbReference type="PROSITE-ProRule" id="PRU00042"/>
    </source>
</evidence>
<keyword evidence="1" id="KW-0863">Zinc-finger</keyword>
<evidence type="ECO:0000313" key="5">
    <source>
        <dbReference type="Proteomes" id="UP001159042"/>
    </source>
</evidence>
<sequence length="239" mass="26998">MVLNPDGTPNPLPIIDVYGTRRGPKVKPQEQKSEEQSIPQPPQALPFNFNQMVYNPLQMQLPFPGFPLLHGLSNPLLLQNLEQIAKAQASFLPPKDNMDTSESSQPDSEVLDLSKPDQSTPRNRRKGRAFKLTPTPDCFSDDDDDQEMTTIFSNVEVVEEKQAPKDEATPKEEDASNNNNTNKPDFACHYCNIKFGEQVLYTIHMGYHGYKNPFTCNMCGEECNDKISFFIHIATRPHS</sequence>
<dbReference type="InterPro" id="IPR013087">
    <property type="entry name" value="Znf_C2H2_type"/>
</dbReference>
<keyword evidence="1" id="KW-0479">Metal-binding</keyword>